<reference evidence="1 2" key="1">
    <citation type="submission" date="2024-10" db="EMBL/GenBank/DDBJ databases">
        <title>The Natural Products Discovery Center: Release of the First 8490 Sequenced Strains for Exploring Actinobacteria Biosynthetic Diversity.</title>
        <authorList>
            <person name="Kalkreuter E."/>
            <person name="Kautsar S.A."/>
            <person name="Yang D."/>
            <person name="Bader C.D."/>
            <person name="Teijaro C.N."/>
            <person name="Fluegel L."/>
            <person name="Davis C.M."/>
            <person name="Simpson J.R."/>
            <person name="Lauterbach L."/>
            <person name="Steele A.D."/>
            <person name="Gui C."/>
            <person name="Meng S."/>
            <person name="Li G."/>
            <person name="Viehrig K."/>
            <person name="Ye F."/>
            <person name="Su P."/>
            <person name="Kiefer A.F."/>
            <person name="Nichols A."/>
            <person name="Cepeda A.J."/>
            <person name="Yan W."/>
            <person name="Fan B."/>
            <person name="Jiang Y."/>
            <person name="Adhikari A."/>
            <person name="Zheng C.-J."/>
            <person name="Schuster L."/>
            <person name="Cowan T.M."/>
            <person name="Smanski M.J."/>
            <person name="Chevrette M.G."/>
            <person name="De Carvalho L.P.S."/>
            <person name="Shen B."/>
        </authorList>
    </citation>
    <scope>NUCLEOTIDE SEQUENCE [LARGE SCALE GENOMIC DNA]</scope>
    <source>
        <strain evidence="1 2">NPDC018013</strain>
    </source>
</reference>
<organism evidence="1 2">
    <name type="scientific">Streptomyces celluloflavus</name>
    <dbReference type="NCBI Taxonomy" id="58344"/>
    <lineage>
        <taxon>Bacteria</taxon>
        <taxon>Bacillati</taxon>
        <taxon>Actinomycetota</taxon>
        <taxon>Actinomycetes</taxon>
        <taxon>Kitasatosporales</taxon>
        <taxon>Streptomycetaceae</taxon>
        <taxon>Streptomyces</taxon>
    </lineage>
</organism>
<proteinExistence type="predicted"/>
<name>A0ABW7RLC6_9ACTN</name>
<evidence type="ECO:0000313" key="2">
    <source>
        <dbReference type="Proteomes" id="UP001610990"/>
    </source>
</evidence>
<protein>
    <submittedName>
        <fullName evidence="1">Uncharacterized protein</fullName>
    </submittedName>
</protein>
<dbReference type="RefSeq" id="WP_367431238.1">
    <property type="nucleotide sequence ID" value="NZ_CP108413.1"/>
</dbReference>
<sequence length="64" mass="7321">MFSNVYLPEVRPALHPAFDLLARDRTDHLVNDAFHTAYEEWEAAQHDVDAIGTREDHEAENTTA</sequence>
<gene>
    <name evidence="1" type="ORF">ACH4GP_31670</name>
</gene>
<evidence type="ECO:0000313" key="1">
    <source>
        <dbReference type="EMBL" id="MFH8588890.1"/>
    </source>
</evidence>
<dbReference type="Proteomes" id="UP001610990">
    <property type="component" value="Unassembled WGS sequence"/>
</dbReference>
<keyword evidence="2" id="KW-1185">Reference proteome</keyword>
<dbReference type="EMBL" id="JBIRGH010000027">
    <property type="protein sequence ID" value="MFH8588890.1"/>
    <property type="molecule type" value="Genomic_DNA"/>
</dbReference>
<accession>A0ABW7RLC6</accession>
<comment type="caution">
    <text evidence="1">The sequence shown here is derived from an EMBL/GenBank/DDBJ whole genome shotgun (WGS) entry which is preliminary data.</text>
</comment>